<name>A0AAF1KHZ9_9PROT</name>
<proteinExistence type="predicted"/>
<protein>
    <submittedName>
        <fullName evidence="1">TAXI family TRAP transporter solute-binding subunit</fullName>
    </submittedName>
</protein>
<gene>
    <name evidence="1" type="ORF">GXW79_05465</name>
</gene>
<dbReference type="EMBL" id="JAAEDH010000004">
    <property type="protein sequence ID" value="MBR0654524.1"/>
    <property type="molecule type" value="Genomic_DNA"/>
</dbReference>
<reference evidence="1" key="2">
    <citation type="journal article" date="2021" name="Syst. Appl. Microbiol.">
        <title>Roseomonas hellenica sp. nov., isolated from roots of wild-growing Alkanna tinctoria.</title>
        <authorList>
            <person name="Rat A."/>
            <person name="Naranjo H.D."/>
            <person name="Lebbe L."/>
            <person name="Cnockaert M."/>
            <person name="Krigas N."/>
            <person name="Grigoriadou K."/>
            <person name="Maloupa E."/>
            <person name="Willems A."/>
        </authorList>
    </citation>
    <scope>NUCLEOTIDE SEQUENCE</scope>
    <source>
        <strain evidence="1">LMG 28251</strain>
    </source>
</reference>
<dbReference type="SUPFAM" id="SSF53850">
    <property type="entry name" value="Periplasmic binding protein-like II"/>
    <property type="match status" value="1"/>
</dbReference>
<dbReference type="AlphaFoldDB" id="A0AAF1KHZ9"/>
<keyword evidence="2" id="KW-1185">Reference proteome</keyword>
<evidence type="ECO:0000313" key="2">
    <source>
        <dbReference type="Proteomes" id="UP001196068"/>
    </source>
</evidence>
<sequence>MARRRELLMVGSGAMLGGTAGAQGVLNLSLATATPGGGFPAYGEAFAAAIGATDPTIIVSPRNTAGSLENVTLLAEGRVDLGLAAGETATAALARGAGITVAAAMYATPGLFGVLPSSPARGIDDLRGKRVAWGARGSNFLVLARQVMTGLGLDLDRDFEGVLLDRAGDGPAMVLDGRVAALWGGGAGWPGFVTLAGSPAGLRFIAPDAGERGRIVAASPALREMALPARSYAGQDAAIASVGVWSFVLARPGLDEDAGYRLARALHRGVNELARRLPQASESTAQNMIAAAPRVEAIHPGVRRFLRDEALLG</sequence>
<dbReference type="PANTHER" id="PTHR42941">
    <property type="entry name" value="SLL1037 PROTEIN"/>
    <property type="match status" value="1"/>
</dbReference>
<accession>A0AAF1KHZ9</accession>
<reference evidence="1" key="1">
    <citation type="submission" date="2020-01" db="EMBL/GenBank/DDBJ databases">
        <authorList>
            <person name="Rat A."/>
        </authorList>
    </citation>
    <scope>NUCLEOTIDE SEQUENCE</scope>
    <source>
        <strain evidence="1">LMG 28251</strain>
    </source>
</reference>
<comment type="caution">
    <text evidence="1">The sequence shown here is derived from an EMBL/GenBank/DDBJ whole genome shotgun (WGS) entry which is preliminary data.</text>
</comment>
<dbReference type="NCBIfam" id="TIGR02122">
    <property type="entry name" value="TRAP_TAXI"/>
    <property type="match status" value="1"/>
</dbReference>
<dbReference type="InterPro" id="IPR011852">
    <property type="entry name" value="TRAP_TAXI"/>
</dbReference>
<dbReference type="PANTHER" id="PTHR42941:SF1">
    <property type="entry name" value="SLL1037 PROTEIN"/>
    <property type="match status" value="1"/>
</dbReference>
<dbReference type="Proteomes" id="UP001196068">
    <property type="component" value="Unassembled WGS sequence"/>
</dbReference>
<evidence type="ECO:0000313" key="1">
    <source>
        <dbReference type="EMBL" id="MBR0654524.1"/>
    </source>
</evidence>
<dbReference type="Gene3D" id="3.40.190.10">
    <property type="entry name" value="Periplasmic binding protein-like II"/>
    <property type="match status" value="2"/>
</dbReference>
<dbReference type="Pfam" id="PF16868">
    <property type="entry name" value="NMT1_3"/>
    <property type="match status" value="1"/>
</dbReference>
<organism evidence="1 2">
    <name type="scientific">Plastoroseomonas arctica</name>
    <dbReference type="NCBI Taxonomy" id="1509237"/>
    <lineage>
        <taxon>Bacteria</taxon>
        <taxon>Pseudomonadati</taxon>
        <taxon>Pseudomonadota</taxon>
        <taxon>Alphaproteobacteria</taxon>
        <taxon>Acetobacterales</taxon>
        <taxon>Acetobacteraceae</taxon>
        <taxon>Plastoroseomonas</taxon>
    </lineage>
</organism>